<organism evidence="1 2">
    <name type="scientific">Letharia columbiana</name>
    <dbReference type="NCBI Taxonomy" id="112416"/>
    <lineage>
        <taxon>Eukaryota</taxon>
        <taxon>Fungi</taxon>
        <taxon>Dikarya</taxon>
        <taxon>Ascomycota</taxon>
        <taxon>Pezizomycotina</taxon>
        <taxon>Lecanoromycetes</taxon>
        <taxon>OSLEUM clade</taxon>
        <taxon>Lecanoromycetidae</taxon>
        <taxon>Lecanorales</taxon>
        <taxon>Lecanorineae</taxon>
        <taxon>Parmeliaceae</taxon>
        <taxon>Letharia</taxon>
    </lineage>
</organism>
<reference evidence="1 2" key="1">
    <citation type="journal article" date="2020" name="Genomics">
        <title>Complete, high-quality genomes from long-read metagenomic sequencing of two wolf lichen thalli reveals enigmatic genome architecture.</title>
        <authorList>
            <person name="McKenzie S.K."/>
            <person name="Walston R.F."/>
            <person name="Allen J.L."/>
        </authorList>
    </citation>
    <scope>NUCLEOTIDE SEQUENCE [LARGE SCALE GENOMIC DNA]</scope>
    <source>
        <strain evidence="1">WasteWater2</strain>
    </source>
</reference>
<dbReference type="EMBL" id="JACCJC010000030">
    <property type="protein sequence ID" value="KAF6234459.1"/>
    <property type="molecule type" value="Genomic_DNA"/>
</dbReference>
<comment type="caution">
    <text evidence="1">The sequence shown here is derived from an EMBL/GenBank/DDBJ whole genome shotgun (WGS) entry which is preliminary data.</text>
</comment>
<evidence type="ECO:0000313" key="1">
    <source>
        <dbReference type="EMBL" id="KAF6234459.1"/>
    </source>
</evidence>
<gene>
    <name evidence="1" type="ORF">HO173_007492</name>
</gene>
<accession>A0A8H6FTL1</accession>
<proteinExistence type="predicted"/>
<name>A0A8H6FTL1_9LECA</name>
<dbReference type="AlphaFoldDB" id="A0A8H6FTL1"/>
<dbReference type="Proteomes" id="UP000578531">
    <property type="component" value="Unassembled WGS sequence"/>
</dbReference>
<sequence length="123" mass="14161">MNLLPAQLRSENRVPVLDPEACKCCLVAVSQLDAAKFIILDIPRFHPHFDIHGSNEFDTESTYIVVTRNEHTEVGKSFVVRLHFYRLGWWRAGILRMVGKRYRQLWVGPMPACPRGVSEVAER</sequence>
<protein>
    <submittedName>
        <fullName evidence="1">Uncharacterized protein</fullName>
    </submittedName>
</protein>
<keyword evidence="2" id="KW-1185">Reference proteome</keyword>
<dbReference type="RefSeq" id="XP_037163856.1">
    <property type="nucleotide sequence ID" value="XM_037309396.1"/>
</dbReference>
<dbReference type="GeneID" id="59289149"/>
<evidence type="ECO:0000313" key="2">
    <source>
        <dbReference type="Proteomes" id="UP000578531"/>
    </source>
</evidence>